<evidence type="ECO:0000256" key="1">
    <source>
        <dbReference type="SAM" id="MobiDB-lite"/>
    </source>
</evidence>
<evidence type="ECO:0000313" key="2">
    <source>
        <dbReference type="EMBL" id="QDV56079.1"/>
    </source>
</evidence>
<dbReference type="Proteomes" id="UP000316770">
    <property type="component" value="Chromosome"/>
</dbReference>
<keyword evidence="3" id="KW-1185">Reference proteome</keyword>
<dbReference type="EMBL" id="CP036318">
    <property type="protein sequence ID" value="QDV56079.1"/>
    <property type="molecule type" value="Genomic_DNA"/>
</dbReference>
<sequence>MSEGSRWPERSEYHRYTTPETIAAPDGGAQRSAIPSGASRIVTLHSGGAPLRDDLRLPSVIPSGSIVDSADRSASMMRL</sequence>
<accession>A0A518ISL7</accession>
<feature type="region of interest" description="Disordered" evidence="1">
    <location>
        <begin position="1"/>
        <end position="33"/>
    </location>
</feature>
<proteinExistence type="predicted"/>
<gene>
    <name evidence="2" type="ORF">Mal33_20580</name>
</gene>
<dbReference type="AlphaFoldDB" id="A0A518ISL7"/>
<reference evidence="2 3" key="1">
    <citation type="submission" date="2019-02" db="EMBL/GenBank/DDBJ databases">
        <title>Deep-cultivation of Planctomycetes and their phenomic and genomic characterization uncovers novel biology.</title>
        <authorList>
            <person name="Wiegand S."/>
            <person name="Jogler M."/>
            <person name="Boedeker C."/>
            <person name="Pinto D."/>
            <person name="Vollmers J."/>
            <person name="Rivas-Marin E."/>
            <person name="Kohn T."/>
            <person name="Peeters S.H."/>
            <person name="Heuer A."/>
            <person name="Rast P."/>
            <person name="Oberbeckmann S."/>
            <person name="Bunk B."/>
            <person name="Jeske O."/>
            <person name="Meyerdierks A."/>
            <person name="Storesund J.E."/>
            <person name="Kallscheuer N."/>
            <person name="Luecker S."/>
            <person name="Lage O.M."/>
            <person name="Pohl T."/>
            <person name="Merkel B.J."/>
            <person name="Hornburger P."/>
            <person name="Mueller R.-W."/>
            <person name="Bruemmer F."/>
            <person name="Labrenz M."/>
            <person name="Spormann A.M."/>
            <person name="Op den Camp H."/>
            <person name="Overmann J."/>
            <person name="Amann R."/>
            <person name="Jetten M.S.M."/>
            <person name="Mascher T."/>
            <person name="Medema M.H."/>
            <person name="Devos D.P."/>
            <person name="Kaster A.-K."/>
            <person name="Ovreas L."/>
            <person name="Rohde M."/>
            <person name="Galperin M.Y."/>
            <person name="Jogler C."/>
        </authorList>
    </citation>
    <scope>NUCLEOTIDE SEQUENCE [LARGE SCALE GENOMIC DNA]</scope>
    <source>
        <strain evidence="2 3">Mal33</strain>
    </source>
</reference>
<organism evidence="2 3">
    <name type="scientific">Rosistilla oblonga</name>
    <dbReference type="NCBI Taxonomy" id="2527990"/>
    <lineage>
        <taxon>Bacteria</taxon>
        <taxon>Pseudomonadati</taxon>
        <taxon>Planctomycetota</taxon>
        <taxon>Planctomycetia</taxon>
        <taxon>Pirellulales</taxon>
        <taxon>Pirellulaceae</taxon>
        <taxon>Rosistilla</taxon>
    </lineage>
</organism>
<feature type="compositionally biased region" description="Basic and acidic residues" evidence="1">
    <location>
        <begin position="1"/>
        <end position="17"/>
    </location>
</feature>
<evidence type="ECO:0000313" key="3">
    <source>
        <dbReference type="Proteomes" id="UP000316770"/>
    </source>
</evidence>
<protein>
    <submittedName>
        <fullName evidence="2">Uncharacterized protein</fullName>
    </submittedName>
</protein>
<name>A0A518ISL7_9BACT</name>